<evidence type="ECO:0000256" key="1">
    <source>
        <dbReference type="SAM" id="MobiDB-lite"/>
    </source>
</evidence>
<keyword evidence="3" id="KW-1185">Reference proteome</keyword>
<dbReference type="EMBL" id="BGPR01063334">
    <property type="protein sequence ID" value="GBO38554.1"/>
    <property type="molecule type" value="Genomic_DNA"/>
</dbReference>
<proteinExistence type="predicted"/>
<gene>
    <name evidence="2" type="ORF">AVEN_224285_1</name>
</gene>
<comment type="caution">
    <text evidence="2">The sequence shown here is derived from an EMBL/GenBank/DDBJ whole genome shotgun (WGS) entry which is preliminary data.</text>
</comment>
<feature type="region of interest" description="Disordered" evidence="1">
    <location>
        <begin position="1"/>
        <end position="134"/>
    </location>
</feature>
<reference evidence="2 3" key="1">
    <citation type="journal article" date="2019" name="Sci. Rep.">
        <title>Orb-weaving spider Araneus ventricosus genome elucidates the spidroin gene catalogue.</title>
        <authorList>
            <person name="Kono N."/>
            <person name="Nakamura H."/>
            <person name="Ohtoshi R."/>
            <person name="Moran D.A.P."/>
            <person name="Shinohara A."/>
            <person name="Yoshida Y."/>
            <person name="Fujiwara M."/>
            <person name="Mori M."/>
            <person name="Tomita M."/>
            <person name="Arakawa K."/>
        </authorList>
    </citation>
    <scope>NUCLEOTIDE SEQUENCE [LARGE SCALE GENOMIC DNA]</scope>
</reference>
<sequence>MSDEDREKELKDLAEDGKEKYTDDLTDDGKEKVTKKLTGDDKEKLLKILNEDDKEKDTTNLTGDDKEKILKILNEDDKEKDITNDDRENSGNRSHNNRENGTKPKTDMGREEDQKAKTDMGREEDQKGKADEERERDLKVLFDLSCEISAGKGGSIPLDGVQSWFRRAGITNTYYIKEVDIGSAYRNSVKDETGITFPELKEMIATLARGKKLDPIEILGKLSSARTPQPGEAIDYERKIGRHWN</sequence>
<evidence type="ECO:0000313" key="2">
    <source>
        <dbReference type="EMBL" id="GBO38554.1"/>
    </source>
</evidence>
<name>A0A4Y2WPM2_ARAVE</name>
<dbReference type="Proteomes" id="UP000499080">
    <property type="component" value="Unassembled WGS sequence"/>
</dbReference>
<organism evidence="2 3">
    <name type="scientific">Araneus ventricosus</name>
    <name type="common">Orbweaver spider</name>
    <name type="synonym">Epeira ventricosa</name>
    <dbReference type="NCBI Taxonomy" id="182803"/>
    <lineage>
        <taxon>Eukaryota</taxon>
        <taxon>Metazoa</taxon>
        <taxon>Ecdysozoa</taxon>
        <taxon>Arthropoda</taxon>
        <taxon>Chelicerata</taxon>
        <taxon>Arachnida</taxon>
        <taxon>Araneae</taxon>
        <taxon>Araneomorphae</taxon>
        <taxon>Entelegynae</taxon>
        <taxon>Araneoidea</taxon>
        <taxon>Araneidae</taxon>
        <taxon>Araneus</taxon>
    </lineage>
</organism>
<evidence type="ECO:0000313" key="3">
    <source>
        <dbReference type="Proteomes" id="UP000499080"/>
    </source>
</evidence>
<accession>A0A4Y2WPM2</accession>
<protein>
    <submittedName>
        <fullName evidence="2">Uncharacterized protein</fullName>
    </submittedName>
</protein>
<dbReference type="AlphaFoldDB" id="A0A4Y2WPM2"/>